<dbReference type="GO" id="GO:0000160">
    <property type="term" value="P:phosphorelay signal transduction system"/>
    <property type="evidence" value="ECO:0007669"/>
    <property type="project" value="InterPro"/>
</dbReference>
<dbReference type="PROSITE" id="PS50110">
    <property type="entry name" value="RESPONSE_REGULATORY"/>
    <property type="match status" value="1"/>
</dbReference>
<proteinExistence type="predicted"/>
<feature type="non-terminal residue" evidence="3">
    <location>
        <position position="1"/>
    </location>
</feature>
<dbReference type="Pfam" id="PF00072">
    <property type="entry name" value="Response_reg"/>
    <property type="match status" value="1"/>
</dbReference>
<dbReference type="InterPro" id="IPR050595">
    <property type="entry name" value="Bact_response_regulator"/>
</dbReference>
<name>X1VQB2_9ZZZZ</name>
<keyword evidence="1" id="KW-0597">Phosphoprotein</keyword>
<accession>X1VQB2</accession>
<sequence>VRKGTKKQVEGKKKILIVEDEFGLQETFRDIFLMEGYDVRVAVDGSNGYEIYRQFEPDLVFTDVVMPNMNGLELVKKIREINPRIKVIYTSGFFGIKRLKRELDEEILQYGYHAISKPFKVSAMLDLVKDYLTELEEVEASSDL</sequence>
<gene>
    <name evidence="3" type="ORF">S12H4_55653</name>
</gene>
<dbReference type="Gene3D" id="3.40.50.2300">
    <property type="match status" value="1"/>
</dbReference>
<dbReference type="AlphaFoldDB" id="X1VQB2"/>
<reference evidence="3" key="1">
    <citation type="journal article" date="2014" name="Front. Microbiol.">
        <title>High frequency of phylogenetically diverse reductive dehalogenase-homologous genes in deep subseafloor sedimentary metagenomes.</title>
        <authorList>
            <person name="Kawai M."/>
            <person name="Futagami T."/>
            <person name="Toyoda A."/>
            <person name="Takaki Y."/>
            <person name="Nishi S."/>
            <person name="Hori S."/>
            <person name="Arai W."/>
            <person name="Tsubouchi T."/>
            <person name="Morono Y."/>
            <person name="Uchiyama I."/>
            <person name="Ito T."/>
            <person name="Fujiyama A."/>
            <person name="Inagaki F."/>
            <person name="Takami H."/>
        </authorList>
    </citation>
    <scope>NUCLEOTIDE SEQUENCE</scope>
    <source>
        <strain evidence="3">Expedition CK06-06</strain>
    </source>
</reference>
<protein>
    <recommendedName>
        <fullName evidence="2">Response regulatory domain-containing protein</fullName>
    </recommendedName>
</protein>
<dbReference type="PANTHER" id="PTHR44591:SF3">
    <property type="entry name" value="RESPONSE REGULATORY DOMAIN-CONTAINING PROTEIN"/>
    <property type="match status" value="1"/>
</dbReference>
<dbReference type="EMBL" id="BARW01035723">
    <property type="protein sequence ID" value="GAJ22417.1"/>
    <property type="molecule type" value="Genomic_DNA"/>
</dbReference>
<evidence type="ECO:0000259" key="2">
    <source>
        <dbReference type="PROSITE" id="PS50110"/>
    </source>
</evidence>
<dbReference type="PANTHER" id="PTHR44591">
    <property type="entry name" value="STRESS RESPONSE REGULATOR PROTEIN 1"/>
    <property type="match status" value="1"/>
</dbReference>
<evidence type="ECO:0000313" key="3">
    <source>
        <dbReference type="EMBL" id="GAJ22417.1"/>
    </source>
</evidence>
<feature type="domain" description="Response regulatory" evidence="2">
    <location>
        <begin position="14"/>
        <end position="132"/>
    </location>
</feature>
<dbReference type="InterPro" id="IPR001789">
    <property type="entry name" value="Sig_transdc_resp-reg_receiver"/>
</dbReference>
<dbReference type="SMART" id="SM00448">
    <property type="entry name" value="REC"/>
    <property type="match status" value="1"/>
</dbReference>
<comment type="caution">
    <text evidence="3">The sequence shown here is derived from an EMBL/GenBank/DDBJ whole genome shotgun (WGS) entry which is preliminary data.</text>
</comment>
<evidence type="ECO:0000256" key="1">
    <source>
        <dbReference type="ARBA" id="ARBA00022553"/>
    </source>
</evidence>
<dbReference type="SUPFAM" id="SSF52172">
    <property type="entry name" value="CheY-like"/>
    <property type="match status" value="1"/>
</dbReference>
<dbReference type="InterPro" id="IPR011006">
    <property type="entry name" value="CheY-like_superfamily"/>
</dbReference>
<organism evidence="3">
    <name type="scientific">marine sediment metagenome</name>
    <dbReference type="NCBI Taxonomy" id="412755"/>
    <lineage>
        <taxon>unclassified sequences</taxon>
        <taxon>metagenomes</taxon>
        <taxon>ecological metagenomes</taxon>
    </lineage>
</organism>